<comment type="similarity">
    <text evidence="1">Belongs to the universal ribosomal protein uS17 family.</text>
</comment>
<accession>A0A1Y2CNK2</accession>
<dbReference type="GO" id="GO:0005739">
    <property type="term" value="C:mitochondrion"/>
    <property type="evidence" value="ECO:0007669"/>
    <property type="project" value="TreeGrafter"/>
</dbReference>
<dbReference type="GO" id="GO:0005840">
    <property type="term" value="C:ribosome"/>
    <property type="evidence" value="ECO:0007669"/>
    <property type="project" value="UniProtKB-KW"/>
</dbReference>
<evidence type="ECO:0008006" key="6">
    <source>
        <dbReference type="Google" id="ProtNLM"/>
    </source>
</evidence>
<dbReference type="InParanoid" id="A0A1Y2CNK2"/>
<dbReference type="EMBL" id="MCGR01000114">
    <property type="protein sequence ID" value="ORY48424.1"/>
    <property type="molecule type" value="Genomic_DNA"/>
</dbReference>
<dbReference type="PANTHER" id="PTHR10744">
    <property type="entry name" value="40S RIBOSOMAL PROTEIN S11 FAMILY MEMBER"/>
    <property type="match status" value="1"/>
</dbReference>
<keyword evidence="5" id="KW-1185">Reference proteome</keyword>
<dbReference type="Gene3D" id="2.40.50.140">
    <property type="entry name" value="Nucleic acid-binding proteins"/>
    <property type="match status" value="1"/>
</dbReference>
<organism evidence="4 5">
    <name type="scientific">Leucosporidium creatinivorum</name>
    <dbReference type="NCBI Taxonomy" id="106004"/>
    <lineage>
        <taxon>Eukaryota</taxon>
        <taxon>Fungi</taxon>
        <taxon>Dikarya</taxon>
        <taxon>Basidiomycota</taxon>
        <taxon>Pucciniomycotina</taxon>
        <taxon>Microbotryomycetes</taxon>
        <taxon>Leucosporidiales</taxon>
        <taxon>Leucosporidium</taxon>
    </lineage>
</organism>
<evidence type="ECO:0000313" key="4">
    <source>
        <dbReference type="EMBL" id="ORY48424.1"/>
    </source>
</evidence>
<evidence type="ECO:0000256" key="1">
    <source>
        <dbReference type="ARBA" id="ARBA00010254"/>
    </source>
</evidence>
<reference evidence="4 5" key="1">
    <citation type="submission" date="2016-07" db="EMBL/GenBank/DDBJ databases">
        <title>Pervasive Adenine N6-methylation of Active Genes in Fungi.</title>
        <authorList>
            <consortium name="DOE Joint Genome Institute"/>
            <person name="Mondo S.J."/>
            <person name="Dannebaum R.O."/>
            <person name="Kuo R.C."/>
            <person name="Labutti K."/>
            <person name="Haridas S."/>
            <person name="Kuo A."/>
            <person name="Salamov A."/>
            <person name="Ahrendt S.R."/>
            <person name="Lipzen A."/>
            <person name="Sullivan W."/>
            <person name="Andreopoulos W.B."/>
            <person name="Clum A."/>
            <person name="Lindquist E."/>
            <person name="Daum C."/>
            <person name="Ramamoorthy G.K."/>
            <person name="Gryganskyi A."/>
            <person name="Culley D."/>
            <person name="Magnuson J.K."/>
            <person name="James T.Y."/>
            <person name="O'Malley M.A."/>
            <person name="Stajich J.E."/>
            <person name="Spatafora J.W."/>
            <person name="Visel A."/>
            <person name="Grigoriev I.V."/>
        </authorList>
    </citation>
    <scope>NUCLEOTIDE SEQUENCE [LARGE SCALE GENOMIC DNA]</scope>
    <source>
        <strain evidence="4 5">62-1032</strain>
    </source>
</reference>
<dbReference type="STRING" id="106004.A0A1Y2CNK2"/>
<dbReference type="AlphaFoldDB" id="A0A1Y2CNK2"/>
<dbReference type="GO" id="GO:0006412">
    <property type="term" value="P:translation"/>
    <property type="evidence" value="ECO:0007669"/>
    <property type="project" value="InterPro"/>
</dbReference>
<dbReference type="PANTHER" id="PTHR10744:SF1">
    <property type="entry name" value="SMALL RIBOSOMAL SUBUNIT PROTEIN US17M"/>
    <property type="match status" value="1"/>
</dbReference>
<protein>
    <recommendedName>
        <fullName evidence="6">30S ribosomal protein S17</fullName>
    </recommendedName>
</protein>
<name>A0A1Y2CNK2_9BASI</name>
<dbReference type="GO" id="GO:0003735">
    <property type="term" value="F:structural constituent of ribosome"/>
    <property type="evidence" value="ECO:0007669"/>
    <property type="project" value="InterPro"/>
</dbReference>
<dbReference type="Pfam" id="PF00366">
    <property type="entry name" value="Ribosomal_S17"/>
    <property type="match status" value="1"/>
</dbReference>
<dbReference type="SUPFAM" id="SSF50249">
    <property type="entry name" value="Nucleic acid-binding proteins"/>
    <property type="match status" value="1"/>
</dbReference>
<sequence length="159" mass="17301">MSFSLSRTALQATRTTSLPCRCLPTALPLRSFSSSSLASTSAEPAAERPKYSLPNGLLLHGIVTQTGKCSQTSTVSVERKSVDHKTLKEFKAHTKYLIHDPQSLCVVGDQVSIRNCRPVSKRKRFELVEVVKGARERVENMAAAAVEEEEAKAAKEASA</sequence>
<dbReference type="GO" id="GO:1990904">
    <property type="term" value="C:ribonucleoprotein complex"/>
    <property type="evidence" value="ECO:0007669"/>
    <property type="project" value="UniProtKB-KW"/>
</dbReference>
<dbReference type="InterPro" id="IPR012340">
    <property type="entry name" value="NA-bd_OB-fold"/>
</dbReference>
<evidence type="ECO:0000256" key="3">
    <source>
        <dbReference type="ARBA" id="ARBA00023274"/>
    </source>
</evidence>
<keyword evidence="2" id="KW-0689">Ribosomal protein</keyword>
<dbReference type="InterPro" id="IPR000266">
    <property type="entry name" value="Ribosomal_uS17"/>
</dbReference>
<dbReference type="CDD" id="cd00364">
    <property type="entry name" value="Ribosomal_uS17"/>
    <property type="match status" value="1"/>
</dbReference>
<gene>
    <name evidence="4" type="ORF">BCR35DRAFT_356185</name>
</gene>
<dbReference type="OrthoDB" id="274752at2759"/>
<proteinExistence type="inferred from homology"/>
<evidence type="ECO:0000313" key="5">
    <source>
        <dbReference type="Proteomes" id="UP000193467"/>
    </source>
</evidence>
<keyword evidence="3" id="KW-0687">Ribonucleoprotein</keyword>
<dbReference type="Proteomes" id="UP000193467">
    <property type="component" value="Unassembled WGS sequence"/>
</dbReference>
<evidence type="ECO:0000256" key="2">
    <source>
        <dbReference type="ARBA" id="ARBA00022980"/>
    </source>
</evidence>
<comment type="caution">
    <text evidence="4">The sequence shown here is derived from an EMBL/GenBank/DDBJ whole genome shotgun (WGS) entry which is preliminary data.</text>
</comment>